<name>A0A9Q0Y5D7_9SAUR</name>
<evidence type="ECO:0000313" key="1">
    <source>
        <dbReference type="EMBL" id="KAJ7340913.1"/>
    </source>
</evidence>
<comment type="caution">
    <text evidence="1">The sequence shown here is derived from an EMBL/GenBank/DDBJ whole genome shotgun (WGS) entry which is preliminary data.</text>
</comment>
<sequence length="106" mass="11490">MPQLHHAWDEAMRGGKEAAAAAAPATCSAGHSLSAVVCPGAPEQVIRLRAIFMRLQRGTQADKDVNPFVTYEAYPDFLTFWLLHSSTYSPSMRQVKASPYPLGGGE</sequence>
<keyword evidence="2" id="KW-1185">Reference proteome</keyword>
<gene>
    <name evidence="1" type="ORF">JRQ81_004200</name>
</gene>
<dbReference type="Proteomes" id="UP001142489">
    <property type="component" value="Unassembled WGS sequence"/>
</dbReference>
<feature type="non-terminal residue" evidence="1">
    <location>
        <position position="106"/>
    </location>
</feature>
<accession>A0A9Q0Y5D7</accession>
<dbReference type="AlphaFoldDB" id="A0A9Q0Y5D7"/>
<proteinExistence type="predicted"/>
<protein>
    <submittedName>
        <fullName evidence="1">Uncharacterized protein</fullName>
    </submittedName>
</protein>
<reference evidence="1" key="1">
    <citation type="journal article" date="2023" name="DNA Res.">
        <title>Chromosome-level genome assembly of Phrynocephalus forsythii using third-generation DNA sequencing and Hi-C analysis.</title>
        <authorList>
            <person name="Qi Y."/>
            <person name="Zhao W."/>
            <person name="Zhao Y."/>
            <person name="Niu C."/>
            <person name="Cao S."/>
            <person name="Zhang Y."/>
        </authorList>
    </citation>
    <scope>NUCLEOTIDE SEQUENCE</scope>
    <source>
        <tissue evidence="1">Muscle</tissue>
    </source>
</reference>
<organism evidence="1 2">
    <name type="scientific">Phrynocephalus forsythii</name>
    <dbReference type="NCBI Taxonomy" id="171643"/>
    <lineage>
        <taxon>Eukaryota</taxon>
        <taxon>Metazoa</taxon>
        <taxon>Chordata</taxon>
        <taxon>Craniata</taxon>
        <taxon>Vertebrata</taxon>
        <taxon>Euteleostomi</taxon>
        <taxon>Lepidosauria</taxon>
        <taxon>Squamata</taxon>
        <taxon>Bifurcata</taxon>
        <taxon>Unidentata</taxon>
        <taxon>Episquamata</taxon>
        <taxon>Toxicofera</taxon>
        <taxon>Iguania</taxon>
        <taxon>Acrodonta</taxon>
        <taxon>Agamidae</taxon>
        <taxon>Agaminae</taxon>
        <taxon>Phrynocephalus</taxon>
    </lineage>
</organism>
<dbReference type="EMBL" id="JAPFRF010000002">
    <property type="protein sequence ID" value="KAJ7340913.1"/>
    <property type="molecule type" value="Genomic_DNA"/>
</dbReference>
<evidence type="ECO:0000313" key="2">
    <source>
        <dbReference type="Proteomes" id="UP001142489"/>
    </source>
</evidence>